<dbReference type="GeneID" id="110983252"/>
<sequence length="244" mass="27588">MTLLLQIRPSSWVARTGIFHPTSKNPLLFSQCSLISMQPSSHVTRSAAVMGQRVQRTKTTEQWFCMVKRCMATEQQQMPRKAAKQVAKRAPGTGQGEVALGKKVVQAGKDVSYLGIVIVGIGVTGIMFYAIGRELFASSSPNAVYTRAYKLCKKDAEIIEELGEPIKGFGETTRRGRRRHVSHFEYEQDGVKHMRMKFYIQGPKRKATVHLEVKEGETGKYDYRYLFVELDGYPHRTVILADNR</sequence>
<feature type="transmembrane region" description="Helical" evidence="12">
    <location>
        <begin position="111"/>
        <end position="131"/>
    </location>
</feature>
<keyword evidence="9 12" id="KW-0811">Translocation</keyword>
<proteinExistence type="inferred from homology"/>
<evidence type="ECO:0000256" key="1">
    <source>
        <dbReference type="ARBA" id="ARBA00004304"/>
    </source>
</evidence>
<dbReference type="OrthoDB" id="436405at2759"/>
<dbReference type="Proteomes" id="UP000694845">
    <property type="component" value="Unplaced"/>
</dbReference>
<evidence type="ECO:0000256" key="9">
    <source>
        <dbReference type="ARBA" id="ARBA00023010"/>
    </source>
</evidence>
<dbReference type="CTD" id="29090"/>
<evidence type="ECO:0000256" key="12">
    <source>
        <dbReference type="RuleBase" id="RU367142"/>
    </source>
</evidence>
<dbReference type="InterPro" id="IPR038552">
    <property type="entry name" value="Tim21_IMS_sf"/>
</dbReference>
<dbReference type="RefSeq" id="XP_022098060.1">
    <property type="nucleotide sequence ID" value="XM_022242368.1"/>
</dbReference>
<reference evidence="14" key="1">
    <citation type="submission" date="2025-08" db="UniProtKB">
        <authorList>
            <consortium name="RefSeq"/>
        </authorList>
    </citation>
    <scope>IDENTIFICATION</scope>
</reference>
<keyword evidence="13" id="KW-1185">Reference proteome</keyword>
<dbReference type="PANTHER" id="PTHR13032:SF6">
    <property type="entry name" value="MITOCHONDRIAL IMPORT INNER MEMBRANE TRANSLOCASE SUBUNIT TIM21"/>
    <property type="match status" value="1"/>
</dbReference>
<evidence type="ECO:0000256" key="10">
    <source>
        <dbReference type="ARBA" id="ARBA00023128"/>
    </source>
</evidence>
<keyword evidence="10 12" id="KW-0496">Mitochondrion</keyword>
<keyword evidence="8 12" id="KW-1133">Transmembrane helix</keyword>
<evidence type="ECO:0000256" key="3">
    <source>
        <dbReference type="ARBA" id="ARBA00020726"/>
    </source>
</evidence>
<keyword evidence="5 12" id="KW-0812">Transmembrane</keyword>
<keyword evidence="6 12" id="KW-0653">Protein transport</keyword>
<comment type="subunit">
    <text evidence="12">Component of the TIM23 complex.</text>
</comment>
<evidence type="ECO:0000313" key="13">
    <source>
        <dbReference type="Proteomes" id="UP000694845"/>
    </source>
</evidence>
<dbReference type="KEGG" id="aplc:110983252"/>
<evidence type="ECO:0000256" key="5">
    <source>
        <dbReference type="ARBA" id="ARBA00022692"/>
    </source>
</evidence>
<evidence type="ECO:0000256" key="8">
    <source>
        <dbReference type="ARBA" id="ARBA00022989"/>
    </source>
</evidence>
<dbReference type="GO" id="GO:0030150">
    <property type="term" value="P:protein import into mitochondrial matrix"/>
    <property type="evidence" value="ECO:0007669"/>
    <property type="project" value="UniProtKB-UniRule"/>
</dbReference>
<dbReference type="InterPro" id="IPR013261">
    <property type="entry name" value="Tim21"/>
</dbReference>
<dbReference type="FunFam" id="3.10.450.320:FF:000001">
    <property type="entry name" value="Mitochondrial import inner membrane translocase subunit Tim21"/>
    <property type="match status" value="1"/>
</dbReference>
<evidence type="ECO:0000256" key="6">
    <source>
        <dbReference type="ARBA" id="ARBA00022927"/>
    </source>
</evidence>
<dbReference type="OMA" id="HFHVEGP"/>
<dbReference type="Gene3D" id="3.10.450.320">
    <property type="entry name" value="Mitochondrial import inner membrane translocase subunit Tim21"/>
    <property type="match status" value="1"/>
</dbReference>
<name>A0A8B7YZW9_ACAPL</name>
<comment type="subcellular location">
    <subcellularLocation>
        <location evidence="12">Mitochondrion inner membrane</location>
        <topology evidence="12">Single-pass membrane protein</topology>
    </subcellularLocation>
    <subcellularLocation>
        <location evidence="1">Mitochondrion membrane</location>
        <topology evidence="1">Single-pass membrane protein</topology>
    </subcellularLocation>
</comment>
<comment type="function">
    <text evidence="12">Essential component of the TIM23 complex, a complex that mediates the translocation of transit peptide-containing proteins across the mitochondrial inner membrane.</text>
</comment>
<evidence type="ECO:0000256" key="11">
    <source>
        <dbReference type="ARBA" id="ARBA00023136"/>
    </source>
</evidence>
<gene>
    <name evidence="14" type="primary">LOC110983252</name>
</gene>
<protein>
    <recommendedName>
        <fullName evidence="3 12">Mitochondrial import inner membrane translocase subunit Tim21</fullName>
    </recommendedName>
</protein>
<evidence type="ECO:0000256" key="7">
    <source>
        <dbReference type="ARBA" id="ARBA00022946"/>
    </source>
</evidence>
<evidence type="ECO:0000256" key="4">
    <source>
        <dbReference type="ARBA" id="ARBA00022448"/>
    </source>
</evidence>
<accession>A0A8B7YZW9</accession>
<dbReference type="GO" id="GO:0005744">
    <property type="term" value="C:TIM23 mitochondrial import inner membrane translocase complex"/>
    <property type="evidence" value="ECO:0007669"/>
    <property type="project" value="UniProtKB-UniRule"/>
</dbReference>
<organism evidence="13 14">
    <name type="scientific">Acanthaster planci</name>
    <name type="common">Crown-of-thorns starfish</name>
    <dbReference type="NCBI Taxonomy" id="133434"/>
    <lineage>
        <taxon>Eukaryota</taxon>
        <taxon>Metazoa</taxon>
        <taxon>Echinodermata</taxon>
        <taxon>Eleutherozoa</taxon>
        <taxon>Asterozoa</taxon>
        <taxon>Asteroidea</taxon>
        <taxon>Valvatacea</taxon>
        <taxon>Valvatida</taxon>
        <taxon>Acanthasteridae</taxon>
        <taxon>Acanthaster</taxon>
    </lineage>
</organism>
<dbReference type="Pfam" id="PF08294">
    <property type="entry name" value="TIM21"/>
    <property type="match status" value="1"/>
</dbReference>
<dbReference type="PANTHER" id="PTHR13032">
    <property type="entry name" value="MITOCHONDRIAL IMPORT INNER MEMBRANE TRANSLOCASE SUBUNIT TIM21"/>
    <property type="match status" value="1"/>
</dbReference>
<keyword evidence="7" id="KW-0809">Transit peptide</keyword>
<keyword evidence="11 12" id="KW-0472">Membrane</keyword>
<keyword evidence="12" id="KW-0999">Mitochondrion inner membrane</keyword>
<evidence type="ECO:0000256" key="2">
    <source>
        <dbReference type="ARBA" id="ARBA00010867"/>
    </source>
</evidence>
<comment type="similarity">
    <text evidence="2 12">Belongs to the TIM21 family.</text>
</comment>
<dbReference type="AlphaFoldDB" id="A0A8B7YZW9"/>
<keyword evidence="4 12" id="KW-0813">Transport</keyword>
<evidence type="ECO:0000313" key="14">
    <source>
        <dbReference type="RefSeq" id="XP_022098060.1"/>
    </source>
</evidence>